<evidence type="ECO:0000256" key="2">
    <source>
        <dbReference type="PROSITE-ProRule" id="PRU00703"/>
    </source>
</evidence>
<proteinExistence type="predicted"/>
<dbReference type="PANTHER" id="PTHR43080">
    <property type="entry name" value="CBS DOMAIN-CONTAINING PROTEIN CBSX3, MITOCHONDRIAL"/>
    <property type="match status" value="1"/>
</dbReference>
<keyword evidence="6" id="KW-1185">Reference proteome</keyword>
<dbReference type="SMART" id="SM00116">
    <property type="entry name" value="CBS"/>
    <property type="match status" value="2"/>
</dbReference>
<dbReference type="Gene3D" id="3.10.580.10">
    <property type="entry name" value="CBS-domain"/>
    <property type="match status" value="2"/>
</dbReference>
<feature type="domain" description="CBS" evidence="4">
    <location>
        <begin position="50"/>
        <end position="108"/>
    </location>
</feature>
<dbReference type="EMBL" id="JAPNNL010000037">
    <property type="protein sequence ID" value="MDA0634197.1"/>
    <property type="molecule type" value="Genomic_DNA"/>
</dbReference>
<dbReference type="PROSITE" id="PS51371">
    <property type="entry name" value="CBS"/>
    <property type="match status" value="2"/>
</dbReference>
<feature type="region of interest" description="Disordered" evidence="3">
    <location>
        <begin position="100"/>
        <end position="122"/>
    </location>
</feature>
<dbReference type="Pfam" id="PF00571">
    <property type="entry name" value="CBS"/>
    <property type="match status" value="2"/>
</dbReference>
<feature type="domain" description="CBS" evidence="4">
    <location>
        <begin position="116"/>
        <end position="174"/>
    </location>
</feature>
<evidence type="ECO:0000313" key="6">
    <source>
        <dbReference type="Proteomes" id="UP001144036"/>
    </source>
</evidence>
<gene>
    <name evidence="5" type="ORF">OUY22_12290</name>
</gene>
<comment type="caution">
    <text evidence="5">The sequence shown here is derived from an EMBL/GenBank/DDBJ whole genome shotgun (WGS) entry which is preliminary data.</text>
</comment>
<organism evidence="5 6">
    <name type="scientific">Nonomuraea corallina</name>
    <dbReference type="NCBI Taxonomy" id="2989783"/>
    <lineage>
        <taxon>Bacteria</taxon>
        <taxon>Bacillati</taxon>
        <taxon>Actinomycetota</taxon>
        <taxon>Actinomycetes</taxon>
        <taxon>Streptosporangiales</taxon>
        <taxon>Streptosporangiaceae</taxon>
        <taxon>Nonomuraea</taxon>
    </lineage>
</organism>
<dbReference type="Proteomes" id="UP001144036">
    <property type="component" value="Unassembled WGS sequence"/>
</dbReference>
<dbReference type="RefSeq" id="WP_270155006.1">
    <property type="nucleotide sequence ID" value="NZ_JAPNNL010000037.1"/>
</dbReference>
<evidence type="ECO:0000313" key="5">
    <source>
        <dbReference type="EMBL" id="MDA0634197.1"/>
    </source>
</evidence>
<evidence type="ECO:0000256" key="3">
    <source>
        <dbReference type="SAM" id="MobiDB-lite"/>
    </source>
</evidence>
<dbReference type="SUPFAM" id="SSF54631">
    <property type="entry name" value="CBS-domain pair"/>
    <property type="match status" value="1"/>
</dbReference>
<dbReference type="PANTHER" id="PTHR43080:SF2">
    <property type="entry name" value="CBS DOMAIN-CONTAINING PROTEIN"/>
    <property type="match status" value="1"/>
</dbReference>
<dbReference type="InterPro" id="IPR000644">
    <property type="entry name" value="CBS_dom"/>
</dbReference>
<reference evidence="5" key="1">
    <citation type="submission" date="2022-11" db="EMBL/GenBank/DDBJ databases">
        <title>Nonomuraea corallina sp. nov., a new species of the genus Nonomuraea isolated from sea side sediment in Thai sea.</title>
        <authorList>
            <person name="Ngamcharungchit C."/>
            <person name="Matsumoto A."/>
            <person name="Suriyachadkun C."/>
            <person name="Panbangred W."/>
            <person name="Inahashi Y."/>
            <person name="Intra B."/>
        </authorList>
    </citation>
    <scope>NUCLEOTIDE SEQUENCE</scope>
    <source>
        <strain evidence="5">MCN248</strain>
    </source>
</reference>
<feature type="region of interest" description="Disordered" evidence="3">
    <location>
        <begin position="1"/>
        <end position="42"/>
    </location>
</feature>
<name>A0ABT4SAG0_9ACTN</name>
<accession>A0ABT4SAG0</accession>
<evidence type="ECO:0000259" key="4">
    <source>
        <dbReference type="PROSITE" id="PS51371"/>
    </source>
</evidence>
<dbReference type="InterPro" id="IPR051257">
    <property type="entry name" value="Diverse_CBS-Domain"/>
</dbReference>
<feature type="compositionally biased region" description="Polar residues" evidence="3">
    <location>
        <begin position="1"/>
        <end position="12"/>
    </location>
</feature>
<dbReference type="InterPro" id="IPR046342">
    <property type="entry name" value="CBS_dom_sf"/>
</dbReference>
<keyword evidence="1 2" id="KW-0129">CBS domain</keyword>
<sequence>MTSATVRTTPTGNGPAGEWPRAARQHAQRRPAERPAGPPQAARLTAEQVMSRVLVAVEPGESPLMAWELMRRADVHHLPVVEGRHVLGILTREDVAEAWSGGPREQSERQVGSLLAGRRRPRVGPGATLERVAAVMLDAGCDAVPVVRDGGLVGLITARDLLAAVAGRIEPRDEQDEPEIITGMFHLQPVLP</sequence>
<protein>
    <submittedName>
        <fullName evidence="5">CBS domain-containing protein</fullName>
    </submittedName>
</protein>
<evidence type="ECO:0000256" key="1">
    <source>
        <dbReference type="ARBA" id="ARBA00023122"/>
    </source>
</evidence>